<name>A0ABT7SLL8_9GAMM</name>
<dbReference type="Proteomes" id="UP001241056">
    <property type="component" value="Unassembled WGS sequence"/>
</dbReference>
<reference evidence="1 2" key="1">
    <citation type="submission" date="2023-06" db="EMBL/GenBank/DDBJ databases">
        <title>Thiopseudomonas sp. CY1220 draft genome sequence.</title>
        <authorList>
            <person name="Zhao G."/>
            <person name="An M."/>
        </authorList>
    </citation>
    <scope>NUCLEOTIDE SEQUENCE [LARGE SCALE GENOMIC DNA]</scope>
    <source>
        <strain evidence="1 2">CY1220</strain>
    </source>
</reference>
<evidence type="ECO:0000313" key="2">
    <source>
        <dbReference type="Proteomes" id="UP001241056"/>
    </source>
</evidence>
<comment type="caution">
    <text evidence="1">The sequence shown here is derived from an EMBL/GenBank/DDBJ whole genome shotgun (WGS) entry which is preliminary data.</text>
</comment>
<keyword evidence="2" id="KW-1185">Reference proteome</keyword>
<organism evidence="1 2">
    <name type="scientific">Thiopseudomonas acetoxidans</name>
    <dbReference type="NCBI Taxonomy" id="3041622"/>
    <lineage>
        <taxon>Bacteria</taxon>
        <taxon>Pseudomonadati</taxon>
        <taxon>Pseudomonadota</taxon>
        <taxon>Gammaproteobacteria</taxon>
        <taxon>Pseudomonadales</taxon>
        <taxon>Pseudomonadaceae</taxon>
        <taxon>Thiopseudomonas</taxon>
    </lineage>
</organism>
<proteinExistence type="predicted"/>
<dbReference type="RefSeq" id="WP_289409734.1">
    <property type="nucleotide sequence ID" value="NZ_JAUCDY010000002.1"/>
</dbReference>
<gene>
    <name evidence="1" type="ORF">QEZ41_02140</name>
</gene>
<accession>A0ABT7SLL8</accession>
<evidence type="ECO:0000313" key="1">
    <source>
        <dbReference type="EMBL" id="MDM7857083.1"/>
    </source>
</evidence>
<dbReference type="EMBL" id="JAUCDY010000002">
    <property type="protein sequence ID" value="MDM7857083.1"/>
    <property type="molecule type" value="Genomic_DNA"/>
</dbReference>
<sequence length="52" mass="6172">MKQQSLWLMQPLPEQFAEKMTRLTEQLREQFAESARLEAEIKRNLGGLGYEF</sequence>
<protein>
    <submittedName>
        <fullName evidence="1">Uncharacterized protein</fullName>
    </submittedName>
</protein>